<dbReference type="InterPro" id="IPR010998">
    <property type="entry name" value="Integrase_recombinase_N"/>
</dbReference>
<comment type="caution">
    <text evidence="7">The sequence shown here is derived from an EMBL/GenBank/DDBJ whole genome shotgun (WGS) entry which is preliminary data.</text>
</comment>
<dbReference type="RefSeq" id="WP_096181512.1">
    <property type="nucleotide sequence ID" value="NZ_BDUF01000030.1"/>
</dbReference>
<dbReference type="InterPro" id="IPR050090">
    <property type="entry name" value="Tyrosine_recombinase_XerCD"/>
</dbReference>
<dbReference type="PROSITE" id="PS51898">
    <property type="entry name" value="TYR_RECOMBINASE"/>
    <property type="match status" value="1"/>
</dbReference>
<evidence type="ECO:0000259" key="6">
    <source>
        <dbReference type="PROSITE" id="PS51900"/>
    </source>
</evidence>
<dbReference type="Gene3D" id="1.10.443.10">
    <property type="entry name" value="Intergrase catalytic core"/>
    <property type="match status" value="1"/>
</dbReference>
<dbReference type="PANTHER" id="PTHR30349">
    <property type="entry name" value="PHAGE INTEGRASE-RELATED"/>
    <property type="match status" value="1"/>
</dbReference>
<dbReference type="InterPro" id="IPR013762">
    <property type="entry name" value="Integrase-like_cat_sf"/>
</dbReference>
<dbReference type="Gene3D" id="1.10.150.130">
    <property type="match status" value="1"/>
</dbReference>
<keyword evidence="8" id="KW-1185">Reference proteome</keyword>
<dbReference type="Pfam" id="PF00589">
    <property type="entry name" value="Phage_integrase"/>
    <property type="match status" value="1"/>
</dbReference>
<keyword evidence="3" id="KW-0233">DNA recombination</keyword>
<feature type="domain" description="Core-binding (CB)" evidence="6">
    <location>
        <begin position="4"/>
        <end position="97"/>
    </location>
</feature>
<dbReference type="AlphaFoldDB" id="A0A292YD55"/>
<evidence type="ECO:0000256" key="2">
    <source>
        <dbReference type="ARBA" id="ARBA00023125"/>
    </source>
</evidence>
<dbReference type="InterPro" id="IPR004107">
    <property type="entry name" value="Integrase_SAM-like_N"/>
</dbReference>
<accession>A0A292YD55</accession>
<dbReference type="InterPro" id="IPR002104">
    <property type="entry name" value="Integrase_catalytic"/>
</dbReference>
<organism evidence="7 8">
    <name type="scientific">Effusibacillus lacus</name>
    <dbReference type="NCBI Taxonomy" id="1348429"/>
    <lineage>
        <taxon>Bacteria</taxon>
        <taxon>Bacillati</taxon>
        <taxon>Bacillota</taxon>
        <taxon>Bacilli</taxon>
        <taxon>Bacillales</taxon>
        <taxon>Alicyclobacillaceae</taxon>
        <taxon>Effusibacillus</taxon>
    </lineage>
</organism>
<name>A0A292YD55_9BACL</name>
<dbReference type="CDD" id="cd01182">
    <property type="entry name" value="INT_RitC_C_like"/>
    <property type="match status" value="1"/>
</dbReference>
<evidence type="ECO:0000256" key="1">
    <source>
        <dbReference type="ARBA" id="ARBA00022908"/>
    </source>
</evidence>
<dbReference type="PROSITE" id="PS51900">
    <property type="entry name" value="CB"/>
    <property type="match status" value="1"/>
</dbReference>
<dbReference type="GO" id="GO:0015074">
    <property type="term" value="P:DNA integration"/>
    <property type="evidence" value="ECO:0007669"/>
    <property type="project" value="UniProtKB-KW"/>
</dbReference>
<dbReference type="Pfam" id="PF13495">
    <property type="entry name" value="Phage_int_SAM_4"/>
    <property type="match status" value="1"/>
</dbReference>
<reference evidence="8" key="1">
    <citation type="submission" date="2017-07" db="EMBL/GenBank/DDBJ databases">
        <title>Draft genome sequence of Effusibacillus lacus strain skLN1.</title>
        <authorList>
            <person name="Watanabe M."/>
            <person name="Kojima H."/>
            <person name="Fukui M."/>
        </authorList>
    </citation>
    <scope>NUCLEOTIDE SEQUENCE [LARGE SCALE GENOMIC DNA]</scope>
    <source>
        <strain evidence="8">skLN1</strain>
    </source>
</reference>
<evidence type="ECO:0000256" key="4">
    <source>
        <dbReference type="PROSITE-ProRule" id="PRU01248"/>
    </source>
</evidence>
<evidence type="ECO:0000256" key="3">
    <source>
        <dbReference type="ARBA" id="ARBA00023172"/>
    </source>
</evidence>
<keyword evidence="1" id="KW-0229">DNA integration</keyword>
<keyword evidence="2 4" id="KW-0238">DNA-binding</keyword>
<evidence type="ECO:0000313" key="8">
    <source>
        <dbReference type="Proteomes" id="UP000217785"/>
    </source>
</evidence>
<dbReference type="InterPro" id="IPR011010">
    <property type="entry name" value="DNA_brk_join_enz"/>
</dbReference>
<dbReference type="SUPFAM" id="SSF56349">
    <property type="entry name" value="DNA breaking-rejoining enzymes"/>
    <property type="match status" value="1"/>
</dbReference>
<dbReference type="GO" id="GO:0003677">
    <property type="term" value="F:DNA binding"/>
    <property type="evidence" value="ECO:0007669"/>
    <property type="project" value="UniProtKB-UniRule"/>
</dbReference>
<sequence>MKPTDFSYHLSNYLSKYLPGIAGLSMNTIMSYRDMFRLLLSFYEIALNIKPEKMRLKDLTRESVEQYLNWLEQERNCSVSTRNVRLAAIHAFARYLQRELPEFMYPAQQLLAIPFKKTKKATIDYLSLDAMKLLLSLPDTATKAGRRDAVLLSLLYDTGARVQELCDLVVSDIKIQRIATIKLTGKGNKSRIVPLMNPMSNLLSQYLQENGLNQAHASAYPVFFNRSRGKLTREGIAYIVAKYMGEAKTVSPELFPEKVSPHCFRHSKAMHLLQSGVNLIYIRDLLGHVDVKTTEIYARIDGEMKRKALEKSHKGVVSDKLPEWQSDNELMSWLKGLGK</sequence>
<evidence type="ECO:0000259" key="5">
    <source>
        <dbReference type="PROSITE" id="PS51898"/>
    </source>
</evidence>
<dbReference type="InterPro" id="IPR044068">
    <property type="entry name" value="CB"/>
</dbReference>
<protein>
    <submittedName>
        <fullName evidence="7">Integrase</fullName>
    </submittedName>
</protein>
<dbReference type="OrthoDB" id="107900at2"/>
<dbReference type="PANTHER" id="PTHR30349:SF81">
    <property type="entry name" value="TYROSINE RECOMBINASE XERC"/>
    <property type="match status" value="1"/>
</dbReference>
<proteinExistence type="predicted"/>
<dbReference type="GO" id="GO:0006310">
    <property type="term" value="P:DNA recombination"/>
    <property type="evidence" value="ECO:0007669"/>
    <property type="project" value="UniProtKB-KW"/>
</dbReference>
<dbReference type="Proteomes" id="UP000217785">
    <property type="component" value="Unassembled WGS sequence"/>
</dbReference>
<gene>
    <name evidence="7" type="ORF">EFBL_1437</name>
</gene>
<evidence type="ECO:0000313" key="7">
    <source>
        <dbReference type="EMBL" id="GAX89812.1"/>
    </source>
</evidence>
<feature type="domain" description="Tyr recombinase" evidence="5">
    <location>
        <begin position="121"/>
        <end position="310"/>
    </location>
</feature>
<dbReference type="EMBL" id="BDUF01000030">
    <property type="protein sequence ID" value="GAX89812.1"/>
    <property type="molecule type" value="Genomic_DNA"/>
</dbReference>